<feature type="compositionally biased region" description="Basic and acidic residues" evidence="1">
    <location>
        <begin position="80"/>
        <end position="91"/>
    </location>
</feature>
<protein>
    <submittedName>
        <fullName evidence="2">Uncharacterized protein</fullName>
    </submittedName>
</protein>
<feature type="region of interest" description="Disordered" evidence="1">
    <location>
        <begin position="77"/>
        <end position="101"/>
    </location>
</feature>
<dbReference type="AlphaFoldDB" id="A0A0F9HSI5"/>
<name>A0A0F9HSI5_9ZZZZ</name>
<proteinExistence type="predicted"/>
<dbReference type="EMBL" id="LAZR01023563">
    <property type="protein sequence ID" value="KKL78092.1"/>
    <property type="molecule type" value="Genomic_DNA"/>
</dbReference>
<comment type="caution">
    <text evidence="2">The sequence shown here is derived from an EMBL/GenBank/DDBJ whole genome shotgun (WGS) entry which is preliminary data.</text>
</comment>
<sequence>MLQRGDYQTIANRIRTDMDGRGPRLRLSVIGYLTDNKVTPDKCGGVDEWLALIEKTVAYVSADMEEYANFVENLVEPDETDHPENEVKDAYSLHQQGNQYL</sequence>
<evidence type="ECO:0000313" key="2">
    <source>
        <dbReference type="EMBL" id="KKL78092.1"/>
    </source>
</evidence>
<accession>A0A0F9HSI5</accession>
<organism evidence="2">
    <name type="scientific">marine sediment metagenome</name>
    <dbReference type="NCBI Taxonomy" id="412755"/>
    <lineage>
        <taxon>unclassified sequences</taxon>
        <taxon>metagenomes</taxon>
        <taxon>ecological metagenomes</taxon>
    </lineage>
</organism>
<evidence type="ECO:0000256" key="1">
    <source>
        <dbReference type="SAM" id="MobiDB-lite"/>
    </source>
</evidence>
<gene>
    <name evidence="2" type="ORF">LCGC14_2028300</name>
</gene>
<reference evidence="2" key="1">
    <citation type="journal article" date="2015" name="Nature">
        <title>Complex archaea that bridge the gap between prokaryotes and eukaryotes.</title>
        <authorList>
            <person name="Spang A."/>
            <person name="Saw J.H."/>
            <person name="Jorgensen S.L."/>
            <person name="Zaremba-Niedzwiedzka K."/>
            <person name="Martijn J."/>
            <person name="Lind A.E."/>
            <person name="van Eijk R."/>
            <person name="Schleper C."/>
            <person name="Guy L."/>
            <person name="Ettema T.J."/>
        </authorList>
    </citation>
    <scope>NUCLEOTIDE SEQUENCE</scope>
</reference>